<feature type="region of interest" description="Disordered" evidence="1">
    <location>
        <begin position="50"/>
        <end position="77"/>
    </location>
</feature>
<feature type="non-terminal residue" evidence="2">
    <location>
        <position position="1"/>
    </location>
</feature>
<sequence length="94" mass="10201">NHSLVWVSEPTTEPLELPSEPATSYQACNLVFQSLDGHVSPPEWCHVAGQLSPAPSPEPPSEYQSTTVKGGVNGGQRRLMVADYRRTTAELPSK</sequence>
<evidence type="ECO:0000313" key="2">
    <source>
        <dbReference type="EMBL" id="GFD04150.1"/>
    </source>
</evidence>
<proteinExistence type="predicted"/>
<evidence type="ECO:0000256" key="1">
    <source>
        <dbReference type="SAM" id="MobiDB-lite"/>
    </source>
</evidence>
<accession>A0A699T2S7</accession>
<gene>
    <name evidence="2" type="ORF">Tci_876119</name>
</gene>
<comment type="caution">
    <text evidence="2">The sequence shown here is derived from an EMBL/GenBank/DDBJ whole genome shotgun (WGS) entry which is preliminary data.</text>
</comment>
<dbReference type="EMBL" id="BKCJ011209704">
    <property type="protein sequence ID" value="GFD04150.1"/>
    <property type="molecule type" value="Genomic_DNA"/>
</dbReference>
<name>A0A699T2S7_TANCI</name>
<organism evidence="2">
    <name type="scientific">Tanacetum cinerariifolium</name>
    <name type="common">Dalmatian daisy</name>
    <name type="synonym">Chrysanthemum cinerariifolium</name>
    <dbReference type="NCBI Taxonomy" id="118510"/>
    <lineage>
        <taxon>Eukaryota</taxon>
        <taxon>Viridiplantae</taxon>
        <taxon>Streptophyta</taxon>
        <taxon>Embryophyta</taxon>
        <taxon>Tracheophyta</taxon>
        <taxon>Spermatophyta</taxon>
        <taxon>Magnoliopsida</taxon>
        <taxon>eudicotyledons</taxon>
        <taxon>Gunneridae</taxon>
        <taxon>Pentapetalae</taxon>
        <taxon>asterids</taxon>
        <taxon>campanulids</taxon>
        <taxon>Asterales</taxon>
        <taxon>Asteraceae</taxon>
        <taxon>Asteroideae</taxon>
        <taxon>Anthemideae</taxon>
        <taxon>Anthemidinae</taxon>
        <taxon>Tanacetum</taxon>
    </lineage>
</organism>
<protein>
    <submittedName>
        <fullName evidence="2">Uncharacterized protein</fullName>
    </submittedName>
</protein>
<dbReference type="AlphaFoldDB" id="A0A699T2S7"/>
<reference evidence="2" key="1">
    <citation type="journal article" date="2019" name="Sci. Rep.">
        <title>Draft genome of Tanacetum cinerariifolium, the natural source of mosquito coil.</title>
        <authorList>
            <person name="Yamashiro T."/>
            <person name="Shiraishi A."/>
            <person name="Satake H."/>
            <person name="Nakayama K."/>
        </authorList>
    </citation>
    <scope>NUCLEOTIDE SEQUENCE</scope>
</reference>